<reference evidence="1" key="1">
    <citation type="submission" date="2023-11" db="EMBL/GenBank/DDBJ databases">
        <authorList>
            <person name="Poullet M."/>
        </authorList>
    </citation>
    <scope>NUCLEOTIDE SEQUENCE</scope>
    <source>
        <strain evidence="1">E1834</strain>
    </source>
</reference>
<accession>A0ACB0XW44</accession>
<organism evidence="1 2">
    <name type="scientific">Meloidogyne enterolobii</name>
    <name type="common">Root-knot nematode worm</name>
    <name type="synonym">Meloidogyne mayaguensis</name>
    <dbReference type="NCBI Taxonomy" id="390850"/>
    <lineage>
        <taxon>Eukaryota</taxon>
        <taxon>Metazoa</taxon>
        <taxon>Ecdysozoa</taxon>
        <taxon>Nematoda</taxon>
        <taxon>Chromadorea</taxon>
        <taxon>Rhabditida</taxon>
        <taxon>Tylenchina</taxon>
        <taxon>Tylenchomorpha</taxon>
        <taxon>Tylenchoidea</taxon>
        <taxon>Meloidogynidae</taxon>
        <taxon>Meloidogyninae</taxon>
        <taxon>Meloidogyne</taxon>
    </lineage>
</organism>
<sequence length="113" mass="12161">MISLNIVVVVGKNLKMRIVLPIISPPISVVPPKNVKNAGLSGMLRIIIGTEGRVIFALSVIVPPAVVTTILNVGVTSSPWSLNPQRRTESSPLILKQCNIVRGIRVKCTMLTL</sequence>
<protein>
    <submittedName>
        <fullName evidence="1">Uncharacterized protein</fullName>
    </submittedName>
</protein>
<dbReference type="Proteomes" id="UP001497535">
    <property type="component" value="Unassembled WGS sequence"/>
</dbReference>
<dbReference type="EMBL" id="CAVMJV010000003">
    <property type="protein sequence ID" value="CAK5020735.1"/>
    <property type="molecule type" value="Genomic_DNA"/>
</dbReference>
<evidence type="ECO:0000313" key="1">
    <source>
        <dbReference type="EMBL" id="CAK5020735.1"/>
    </source>
</evidence>
<evidence type="ECO:0000313" key="2">
    <source>
        <dbReference type="Proteomes" id="UP001497535"/>
    </source>
</evidence>
<gene>
    <name evidence="1" type="ORF">MENTE1834_LOCUS4526</name>
</gene>
<name>A0ACB0XW44_MELEN</name>
<proteinExistence type="predicted"/>
<comment type="caution">
    <text evidence="1">The sequence shown here is derived from an EMBL/GenBank/DDBJ whole genome shotgun (WGS) entry which is preliminary data.</text>
</comment>
<keyword evidence="2" id="KW-1185">Reference proteome</keyword>